<keyword evidence="8" id="KW-1185">Reference proteome</keyword>
<keyword evidence="2" id="KW-0963">Cytoplasm</keyword>
<dbReference type="PANTHER" id="PTHR46630:SF1">
    <property type="entry name" value="TETRATRICOPEPTIDE REPEAT PROTEIN 29"/>
    <property type="match status" value="1"/>
</dbReference>
<reference evidence="8" key="1">
    <citation type="journal article" date="2019" name="Int. J. Syst. Evol. Microbiol.">
        <title>The Global Catalogue of Microorganisms (GCM) 10K type strain sequencing project: providing services to taxonomists for standard genome sequencing and annotation.</title>
        <authorList>
            <consortium name="The Broad Institute Genomics Platform"/>
            <consortium name="The Broad Institute Genome Sequencing Center for Infectious Disease"/>
            <person name="Wu L."/>
            <person name="Ma J."/>
        </authorList>
    </citation>
    <scope>NUCLEOTIDE SEQUENCE [LARGE SCALE GENOMIC DNA]</scope>
    <source>
        <strain evidence="8">YJ-61-S</strain>
    </source>
</reference>
<keyword evidence="6" id="KW-0472">Membrane</keyword>
<protein>
    <submittedName>
        <fullName evidence="7">Tetratricopeptide repeat protein</fullName>
    </submittedName>
</protein>
<evidence type="ECO:0000256" key="5">
    <source>
        <dbReference type="ARBA" id="ARBA00038253"/>
    </source>
</evidence>
<dbReference type="InterPro" id="IPR019734">
    <property type="entry name" value="TPR_rpt"/>
</dbReference>
<keyword evidence="6" id="KW-1133">Transmembrane helix</keyword>
<dbReference type="Proteomes" id="UP001596043">
    <property type="component" value="Unassembled WGS sequence"/>
</dbReference>
<keyword evidence="4" id="KW-0802">TPR repeat</keyword>
<comment type="subcellular location">
    <subcellularLocation>
        <location evidence="1">Cytoplasm</location>
    </subcellularLocation>
</comment>
<comment type="similarity">
    <text evidence="5">Belongs to the Rap family.</text>
</comment>
<keyword evidence="6" id="KW-0812">Transmembrane</keyword>
<proteinExistence type="inferred from homology"/>
<accession>A0ABV9I1A8</accession>
<evidence type="ECO:0000256" key="3">
    <source>
        <dbReference type="ARBA" id="ARBA00022737"/>
    </source>
</evidence>
<dbReference type="InterPro" id="IPR051476">
    <property type="entry name" value="Bac_ResReg_Asp_Phosphatase"/>
</dbReference>
<gene>
    <name evidence="7" type="ORF">ACFO3O_14005</name>
</gene>
<evidence type="ECO:0000256" key="4">
    <source>
        <dbReference type="ARBA" id="ARBA00022803"/>
    </source>
</evidence>
<dbReference type="PANTHER" id="PTHR46630">
    <property type="entry name" value="TETRATRICOPEPTIDE REPEAT PROTEIN 29"/>
    <property type="match status" value="1"/>
</dbReference>
<evidence type="ECO:0000256" key="6">
    <source>
        <dbReference type="SAM" id="Phobius"/>
    </source>
</evidence>
<sequence>MSVSNLFKFFFSTFFLFVWCPIYSQSSEADSLKSTINSINDPTLKSEFLVDLIRNYIDPKNDLDYPVWVQKLCSLNVSNNIRFECEQAKLKILYTEEKYDDHLYMAKQLLKNEYIQQDKAKRYSINNFIIDNFYYKREEDSILKYLFQSQKFTSKPSEEVYIYDKLAEMYYIKGDFTTATHYVDSVLSIANKFDNSNYKAEGLYRLAKIQRKTKFYDEALVNYQSSLDILLKKDSITRSIGATYLEMAVLSKQMKNFDNALNYLTKAFYIYKKLDRQRTLATIHDEFSVCYIRLKDYETSFFHVNQAIKIKNEINIKSDLKYSYSRLGRLYYLKKEKDFDKAIHYLNLSKELYELKGSVEQKMYLELYFFNAYQLQKNTNQATKHFNQFIKLKDSLNKSINRKAIAESEVKYKTLEKEKEIQSNKLLIATKQRNFLISVSIGSFILLLLGLMYFKKRKKENQLQNIIEHVKQLSNKILYQEEEAIKRKNNLDSTTFSKHLTKEYNLTKATYEYWDRQAFGITEKEMETLFDISKSSVQSRRKELYKRLSAKTSTEEYDRHSSVSLYLEEIVDFMNAKIQSLQSDSEE</sequence>
<evidence type="ECO:0000256" key="2">
    <source>
        <dbReference type="ARBA" id="ARBA00022490"/>
    </source>
</evidence>
<name>A0ABV9I1A8_9FLAO</name>
<evidence type="ECO:0000256" key="1">
    <source>
        <dbReference type="ARBA" id="ARBA00004496"/>
    </source>
</evidence>
<feature type="transmembrane region" description="Helical" evidence="6">
    <location>
        <begin position="435"/>
        <end position="454"/>
    </location>
</feature>
<organism evidence="7 8">
    <name type="scientific">Dokdonia ponticola</name>
    <dbReference type="NCBI Taxonomy" id="2041041"/>
    <lineage>
        <taxon>Bacteria</taxon>
        <taxon>Pseudomonadati</taxon>
        <taxon>Bacteroidota</taxon>
        <taxon>Flavobacteriia</taxon>
        <taxon>Flavobacteriales</taxon>
        <taxon>Flavobacteriaceae</taxon>
        <taxon>Dokdonia</taxon>
    </lineage>
</organism>
<dbReference type="InterPro" id="IPR011990">
    <property type="entry name" value="TPR-like_helical_dom_sf"/>
</dbReference>
<dbReference type="Gene3D" id="1.25.40.10">
    <property type="entry name" value="Tetratricopeptide repeat domain"/>
    <property type="match status" value="2"/>
</dbReference>
<dbReference type="RefSeq" id="WP_379979855.1">
    <property type="nucleotide sequence ID" value="NZ_JBHSFV010000008.1"/>
</dbReference>
<keyword evidence="3" id="KW-0677">Repeat</keyword>
<evidence type="ECO:0000313" key="8">
    <source>
        <dbReference type="Proteomes" id="UP001596043"/>
    </source>
</evidence>
<dbReference type="SMART" id="SM00028">
    <property type="entry name" value="TPR"/>
    <property type="match status" value="4"/>
</dbReference>
<comment type="caution">
    <text evidence="7">The sequence shown here is derived from an EMBL/GenBank/DDBJ whole genome shotgun (WGS) entry which is preliminary data.</text>
</comment>
<dbReference type="SUPFAM" id="SSF48452">
    <property type="entry name" value="TPR-like"/>
    <property type="match status" value="2"/>
</dbReference>
<evidence type="ECO:0000313" key="7">
    <source>
        <dbReference type="EMBL" id="MFC4635030.1"/>
    </source>
</evidence>
<dbReference type="EMBL" id="JBHSFV010000008">
    <property type="protein sequence ID" value="MFC4635030.1"/>
    <property type="molecule type" value="Genomic_DNA"/>
</dbReference>